<feature type="domain" description="CBS" evidence="8">
    <location>
        <begin position="204"/>
        <end position="262"/>
    </location>
</feature>
<dbReference type="GO" id="GO:1901135">
    <property type="term" value="P:carbohydrate derivative metabolic process"/>
    <property type="evidence" value="ECO:0007669"/>
    <property type="project" value="InterPro"/>
</dbReference>
<keyword evidence="11" id="KW-1185">Reference proteome</keyword>
<dbReference type="SUPFAM" id="SSF53697">
    <property type="entry name" value="SIS domain"/>
    <property type="match status" value="1"/>
</dbReference>
<dbReference type="OrthoDB" id="9762536at2"/>
<dbReference type="GO" id="GO:0097367">
    <property type="term" value="F:carbohydrate derivative binding"/>
    <property type="evidence" value="ECO:0007669"/>
    <property type="project" value="InterPro"/>
</dbReference>
<feature type="domain" description="SIS" evidence="9">
    <location>
        <begin position="35"/>
        <end position="178"/>
    </location>
</feature>
<dbReference type="SMART" id="SM00116">
    <property type="entry name" value="CBS"/>
    <property type="match status" value="2"/>
</dbReference>
<evidence type="ECO:0000259" key="8">
    <source>
        <dbReference type="PROSITE" id="PS51371"/>
    </source>
</evidence>
<evidence type="ECO:0000256" key="2">
    <source>
        <dbReference type="ARBA" id="ARBA00022737"/>
    </source>
</evidence>
<dbReference type="STRING" id="59196.RICGR_1406"/>
<keyword evidence="5" id="KW-0862">Zinc</keyword>
<dbReference type="InterPro" id="IPR000644">
    <property type="entry name" value="CBS_dom"/>
</dbReference>
<evidence type="ECO:0000259" key="9">
    <source>
        <dbReference type="PROSITE" id="PS51464"/>
    </source>
</evidence>
<organism evidence="10 11">
    <name type="scientific">Rickettsiella grylli</name>
    <dbReference type="NCBI Taxonomy" id="59196"/>
    <lineage>
        <taxon>Bacteria</taxon>
        <taxon>Pseudomonadati</taxon>
        <taxon>Pseudomonadota</taxon>
        <taxon>Gammaproteobacteria</taxon>
        <taxon>Legionellales</taxon>
        <taxon>Coxiellaceae</taxon>
        <taxon>Rickettsiella</taxon>
    </lineage>
</organism>
<dbReference type="NCBIfam" id="TIGR00393">
    <property type="entry name" value="kpsF"/>
    <property type="match status" value="1"/>
</dbReference>
<dbReference type="RefSeq" id="WP_006034793.1">
    <property type="nucleotide sequence ID" value="NZ_AAQJ02000001.1"/>
</dbReference>
<keyword evidence="5" id="KW-0479">Metal-binding</keyword>
<dbReference type="Pfam" id="PF00571">
    <property type="entry name" value="CBS"/>
    <property type="match status" value="2"/>
</dbReference>
<dbReference type="Gene3D" id="3.10.580.10">
    <property type="entry name" value="CBS-domain"/>
    <property type="match status" value="1"/>
</dbReference>
<dbReference type="Gene3D" id="3.40.50.10490">
    <property type="entry name" value="Glucose-6-phosphate isomerase like protein, domain 1"/>
    <property type="match status" value="1"/>
</dbReference>
<dbReference type="PANTHER" id="PTHR42745">
    <property type="match status" value="1"/>
</dbReference>
<comment type="catalytic activity">
    <reaction evidence="4">
        <text>D-arabinose 5-phosphate = D-ribulose 5-phosphate</text>
        <dbReference type="Rhea" id="RHEA:23104"/>
        <dbReference type="ChEBI" id="CHEBI:57693"/>
        <dbReference type="ChEBI" id="CHEBI:58121"/>
        <dbReference type="EC" id="5.3.1.13"/>
    </reaction>
</comment>
<dbReference type="InterPro" id="IPR004800">
    <property type="entry name" value="KdsD/KpsF-type"/>
</dbReference>
<evidence type="ECO:0000256" key="6">
    <source>
        <dbReference type="PIRSR" id="PIRSR004692-3"/>
    </source>
</evidence>
<dbReference type="InterPro" id="IPR035474">
    <property type="entry name" value="SIS_Kpsf"/>
</dbReference>
<dbReference type="PROSITE" id="PS51371">
    <property type="entry name" value="CBS"/>
    <property type="match status" value="2"/>
</dbReference>
<dbReference type="CDD" id="cd05014">
    <property type="entry name" value="SIS_Kpsf"/>
    <property type="match status" value="1"/>
</dbReference>
<keyword evidence="3 7" id="KW-0129">CBS domain</keyword>
<dbReference type="EC" id="5.3.1.13" evidence="4"/>
<dbReference type="PIRSF" id="PIRSF004692">
    <property type="entry name" value="KdsD_KpsF"/>
    <property type="match status" value="1"/>
</dbReference>
<sequence>MNTKKFSDSARNVIEIEANAILNLLPQLDSKFERACELFLNCQGHIVVIGIGKSGHIGNKIAATLASTGSPAFFIHAAEANHGDLGMINSKDVVLAISHSGETDELISILPTLKFLNIPFILMTGNPNSTLAQQATVTLHIPIEQEACSLGLAPTSSSTATLVMGDAIAIALLNRRGFSSNDFAKVHPRGHLGRRLLLKVADIMHTGPALPNVRSGTPLIQTLFEISQKRLGMTIITDENQRLLGIFTDGDLRRAIDQGLNLQTTLVDHVMTAHCKTINKDKLATEALHLMETSKITTLIIADKEKKPLGVVHIHDILSRKIT</sequence>
<dbReference type="eggNOG" id="COG0517">
    <property type="taxonomic scope" value="Bacteria"/>
</dbReference>
<dbReference type="EMBL" id="AAQJ02000001">
    <property type="protein sequence ID" value="EDP45805.1"/>
    <property type="molecule type" value="Genomic_DNA"/>
</dbReference>
<dbReference type="eggNOG" id="COG0794">
    <property type="taxonomic scope" value="Bacteria"/>
</dbReference>
<dbReference type="GO" id="GO:0046872">
    <property type="term" value="F:metal ion binding"/>
    <property type="evidence" value="ECO:0007669"/>
    <property type="project" value="UniProtKB-KW"/>
</dbReference>
<dbReference type="Proteomes" id="UP000054075">
    <property type="component" value="Unassembled WGS sequence"/>
</dbReference>
<comment type="caution">
    <text evidence="10">The sequence shown here is derived from an EMBL/GenBank/DDBJ whole genome shotgun (WGS) entry which is preliminary data.</text>
</comment>
<dbReference type="GO" id="GO:0019146">
    <property type="term" value="F:arabinose-5-phosphate isomerase activity"/>
    <property type="evidence" value="ECO:0007669"/>
    <property type="project" value="UniProtKB-EC"/>
</dbReference>
<comment type="similarity">
    <text evidence="1 4">Belongs to the SIS family. GutQ/KpsF subfamily.</text>
</comment>
<feature type="site" description="Catalytically relevant" evidence="6">
    <location>
        <position position="187"/>
    </location>
</feature>
<evidence type="ECO:0000313" key="10">
    <source>
        <dbReference type="EMBL" id="EDP45805.1"/>
    </source>
</evidence>
<evidence type="ECO:0000256" key="7">
    <source>
        <dbReference type="PROSITE-ProRule" id="PRU00703"/>
    </source>
</evidence>
<dbReference type="PROSITE" id="PS51464">
    <property type="entry name" value="SIS"/>
    <property type="match status" value="1"/>
</dbReference>
<proteinExistence type="inferred from homology"/>
<accession>A8PQ03</accession>
<evidence type="ECO:0000256" key="3">
    <source>
        <dbReference type="ARBA" id="ARBA00023122"/>
    </source>
</evidence>
<dbReference type="InterPro" id="IPR001347">
    <property type="entry name" value="SIS_dom"/>
</dbReference>
<evidence type="ECO:0000313" key="11">
    <source>
        <dbReference type="Proteomes" id="UP000054075"/>
    </source>
</evidence>
<dbReference type="AlphaFoldDB" id="A8PQ03"/>
<gene>
    <name evidence="10" type="ORF">RICGR_1406</name>
</gene>
<feature type="site" description="Catalytically relevant" evidence="6">
    <location>
        <position position="146"/>
    </location>
</feature>
<evidence type="ECO:0000256" key="5">
    <source>
        <dbReference type="PIRSR" id="PIRSR004692-2"/>
    </source>
</evidence>
<keyword evidence="2" id="KW-0677">Repeat</keyword>
<dbReference type="PANTHER" id="PTHR42745:SF1">
    <property type="entry name" value="ARABINOSE 5-PHOSPHATE ISOMERASE KDSD"/>
    <property type="match status" value="1"/>
</dbReference>
<evidence type="ECO:0000256" key="4">
    <source>
        <dbReference type="PIRNR" id="PIRNR004692"/>
    </source>
</evidence>
<dbReference type="FunFam" id="3.40.50.10490:FF:000011">
    <property type="entry name" value="Arabinose 5-phosphate isomerase"/>
    <property type="match status" value="1"/>
</dbReference>
<dbReference type="Pfam" id="PF01380">
    <property type="entry name" value="SIS"/>
    <property type="match status" value="1"/>
</dbReference>
<dbReference type="InterPro" id="IPR046348">
    <property type="entry name" value="SIS_dom_sf"/>
</dbReference>
<name>A8PQ03_9COXI</name>
<dbReference type="CDD" id="cd04604">
    <property type="entry name" value="CBS_pair_SIS_assoc"/>
    <property type="match status" value="1"/>
</dbReference>
<feature type="domain" description="CBS" evidence="8">
    <location>
        <begin position="271"/>
        <end position="323"/>
    </location>
</feature>
<feature type="binding site" evidence="5">
    <location>
        <position position="76"/>
    </location>
    <ligand>
        <name>Zn(2+)</name>
        <dbReference type="ChEBI" id="CHEBI:29105"/>
    </ligand>
</feature>
<keyword evidence="4 10" id="KW-0413">Isomerase</keyword>
<feature type="site" description="Catalytically relevant" evidence="6">
    <location>
        <position position="105"/>
    </location>
</feature>
<dbReference type="InterPro" id="IPR050986">
    <property type="entry name" value="GutQ/KpsF_isomerases"/>
</dbReference>
<evidence type="ECO:0000256" key="1">
    <source>
        <dbReference type="ARBA" id="ARBA00008165"/>
    </source>
</evidence>
<feature type="site" description="Catalytically relevant" evidence="6">
    <location>
        <position position="53"/>
    </location>
</feature>
<reference evidence="10" key="1">
    <citation type="submission" date="2006-04" db="EMBL/GenBank/DDBJ databases">
        <authorList>
            <person name="Seshadri R."/>
            <person name="Federici B.A."/>
        </authorList>
    </citation>
    <scope>NUCLEOTIDE SEQUENCE [LARGE SCALE GENOMIC DNA]</scope>
</reference>
<reference evidence="10" key="2">
    <citation type="submission" date="2007-10" db="EMBL/GenBank/DDBJ databases">
        <authorList>
            <person name="Myers G.S."/>
        </authorList>
    </citation>
    <scope>NUCLEOTIDE SEQUENCE [LARGE SCALE GENOMIC DNA]</scope>
</reference>
<protein>
    <recommendedName>
        <fullName evidence="4">Arabinose 5-phosphate isomerase</fullName>
        <shortName evidence="4">API</shortName>
        <ecNumber evidence="4">5.3.1.13</ecNumber>
    </recommendedName>
</protein>
<dbReference type="InterPro" id="IPR046342">
    <property type="entry name" value="CBS_dom_sf"/>
</dbReference>
<dbReference type="GO" id="GO:0005975">
    <property type="term" value="P:carbohydrate metabolic process"/>
    <property type="evidence" value="ECO:0007669"/>
    <property type="project" value="InterPro"/>
</dbReference>